<feature type="region of interest" description="Disordered" evidence="1">
    <location>
        <begin position="588"/>
        <end position="611"/>
    </location>
</feature>
<organism evidence="2 3">
    <name type="scientific">Dorcoceras hygrometricum</name>
    <dbReference type="NCBI Taxonomy" id="472368"/>
    <lineage>
        <taxon>Eukaryota</taxon>
        <taxon>Viridiplantae</taxon>
        <taxon>Streptophyta</taxon>
        <taxon>Embryophyta</taxon>
        <taxon>Tracheophyta</taxon>
        <taxon>Spermatophyta</taxon>
        <taxon>Magnoliopsida</taxon>
        <taxon>eudicotyledons</taxon>
        <taxon>Gunneridae</taxon>
        <taxon>Pentapetalae</taxon>
        <taxon>asterids</taxon>
        <taxon>lamiids</taxon>
        <taxon>Lamiales</taxon>
        <taxon>Gesneriaceae</taxon>
        <taxon>Didymocarpoideae</taxon>
        <taxon>Trichosporeae</taxon>
        <taxon>Loxocarpinae</taxon>
        <taxon>Dorcoceras</taxon>
    </lineage>
</organism>
<sequence length="767" mass="87119">MADDTEEGFDFSNPEFTREDLVTALNEMVLEYKKLSQSFAEFKAEEESCATSAELAGSGAIQAALRMHNFSDIPTETIAEMRTRFSATTVPFQNSRKKKDLLFEYRLLHDIVAKSLCAKAGSFDKVTCEKFEVMVAISAGITVNWGRILFQRLLAMVQTPRKQSQGFTVQVSILMELLVRADLGRTTKLHIKKVLTSKQVENYLKTNQGPTPTEETASNTEVERPNKYHQKSQSLWMIQPNTMSLIQGRESTRLRSRRHTHNLLPQKPLLPRKILRIKTLWFHRLLILSRIQRRIHVRWTQKQAGPIHPDPTPTLTTEELSEEEIIQEGCVDNFTENLDLHDQTEPDEHNDRNTNIDHQTIPTEGEGSKDGEGSKNEQLDHGLKIPTIMDTNLTEQGTGEVNLEEGLVTRLRRRMKGSQRLTFSLLQSMERVSAQLAIFDEWVHFRLEVRLKDLSSFESMINIEEQLLEWGETTDITALSERRSLSLYKLLETELENLYLAHLANFKAGVESAHHDFECIRQFHQELRLIAVGHRHHRGLAVLPLTYAECDFLPKFSPTSDINQFTGIARGSVLDASQDVHQTEAHASYEHRGQEAEPHIQVPDHETPGHDGQSYVDRVDPRIHAIPISAIHSEAIPRTDQDISPLQVQDLSNLQMIVANPQESSTLQLLHNATQQQTAKLHAELRSTAEGFDIRMEVLECTLTQRMVDELDVVAPVADQGKGQVAEGRLKDKEDQAHKGEEEEMIIEAMIQAIQATDSDSHHGFKP</sequence>
<feature type="region of interest" description="Disordered" evidence="1">
    <location>
        <begin position="341"/>
        <end position="385"/>
    </location>
</feature>
<feature type="compositionally biased region" description="Polar residues" evidence="1">
    <location>
        <begin position="204"/>
        <end position="220"/>
    </location>
</feature>
<accession>A0A2Z7BA40</accession>
<dbReference type="EMBL" id="KV007736">
    <property type="protein sequence ID" value="KZV31152.1"/>
    <property type="molecule type" value="Genomic_DNA"/>
</dbReference>
<gene>
    <name evidence="2" type="ORF">F511_28251</name>
</gene>
<evidence type="ECO:0000313" key="3">
    <source>
        <dbReference type="Proteomes" id="UP000250235"/>
    </source>
</evidence>
<feature type="compositionally biased region" description="Basic and acidic residues" evidence="1">
    <location>
        <begin position="366"/>
        <end position="383"/>
    </location>
</feature>
<feature type="compositionally biased region" description="Basic and acidic residues" evidence="1">
    <location>
        <begin position="341"/>
        <end position="355"/>
    </location>
</feature>
<feature type="compositionally biased region" description="Basic and acidic residues" evidence="1">
    <location>
        <begin position="588"/>
        <end position="609"/>
    </location>
</feature>
<dbReference type="Proteomes" id="UP000250235">
    <property type="component" value="Unassembled WGS sequence"/>
</dbReference>
<protein>
    <submittedName>
        <fullName evidence="2">Uncharacterized protein</fullName>
    </submittedName>
</protein>
<proteinExistence type="predicted"/>
<name>A0A2Z7BA40_9LAMI</name>
<dbReference type="AlphaFoldDB" id="A0A2Z7BA40"/>
<feature type="region of interest" description="Disordered" evidence="1">
    <location>
        <begin position="204"/>
        <end position="232"/>
    </location>
</feature>
<keyword evidence="3" id="KW-1185">Reference proteome</keyword>
<reference evidence="2 3" key="1">
    <citation type="journal article" date="2015" name="Proc. Natl. Acad. Sci. U.S.A.">
        <title>The resurrection genome of Boea hygrometrica: A blueprint for survival of dehydration.</title>
        <authorList>
            <person name="Xiao L."/>
            <person name="Yang G."/>
            <person name="Zhang L."/>
            <person name="Yang X."/>
            <person name="Zhao S."/>
            <person name="Ji Z."/>
            <person name="Zhou Q."/>
            <person name="Hu M."/>
            <person name="Wang Y."/>
            <person name="Chen M."/>
            <person name="Xu Y."/>
            <person name="Jin H."/>
            <person name="Xiao X."/>
            <person name="Hu G."/>
            <person name="Bao F."/>
            <person name="Hu Y."/>
            <person name="Wan P."/>
            <person name="Li L."/>
            <person name="Deng X."/>
            <person name="Kuang T."/>
            <person name="Xiang C."/>
            <person name="Zhu J.K."/>
            <person name="Oliver M.J."/>
            <person name="He Y."/>
        </authorList>
    </citation>
    <scope>NUCLEOTIDE SEQUENCE [LARGE SCALE GENOMIC DNA]</scope>
    <source>
        <strain evidence="3">cv. XS01</strain>
    </source>
</reference>
<evidence type="ECO:0000313" key="2">
    <source>
        <dbReference type="EMBL" id="KZV31152.1"/>
    </source>
</evidence>
<evidence type="ECO:0000256" key="1">
    <source>
        <dbReference type="SAM" id="MobiDB-lite"/>
    </source>
</evidence>